<dbReference type="CDD" id="cd03784">
    <property type="entry name" value="GT1_Gtf-like"/>
    <property type="match status" value="1"/>
</dbReference>
<keyword evidence="5" id="KW-1185">Reference proteome</keyword>
<dbReference type="SUPFAM" id="SSF53756">
    <property type="entry name" value="UDP-Glycosyltransferase/glycogen phosphorylase"/>
    <property type="match status" value="1"/>
</dbReference>
<comment type="caution">
    <text evidence="4">The sequence shown here is derived from an EMBL/GenBank/DDBJ whole genome shotgun (WGS) entry which is preliminary data.</text>
</comment>
<dbReference type="PANTHER" id="PTHR11926:SF1560">
    <property type="entry name" value="UDP-GLYCOSYLTRANSFERASE 74E1-RELATED"/>
    <property type="match status" value="1"/>
</dbReference>
<sequence length="455" mass="50679">MGETFHNDAHIAVLSFPFSSHPMPLLMLTRRLSAAAPDVMFSFFGTAESNGPIFRNNDKGLQNLKSYDVDDGIPENYVFTGKRQEDIELFMEATPNNFKKGIEVATMDRGRKITCVMSDAFWWFSGDIAEEMEVPWWAVWLGGDCSLSTHVYTDLIRSTIGVGPNAIAGREDETIDFIPGMSMVPFQDLQDGIILGNLESVFARMLHRMGQMIPRATAIVINTYEELNPTIIKDLKSKFQNCLSVAPFTLNYLPQTDLDTTGCLSWLDKQKPSSVAYISFGTVGALPPHELGALADGLEASGTPFLWSLKDNQKEQLPDGFLKRTKERGLIVPWVPQLRVLQHMSVGVFITHFGWNSVLESILAGVPMIGRPIFGDHQINGRFVSDVWGIGVRIDNGVFTKDGVKKGLDLVLFNEERKKIMEKVQAFKEVAKKAIELNGSSTRNFSTLLEMVSTT</sequence>
<evidence type="ECO:0000256" key="1">
    <source>
        <dbReference type="ARBA" id="ARBA00009995"/>
    </source>
</evidence>
<accession>A0A9Q0QTR9</accession>
<evidence type="ECO:0008006" key="6">
    <source>
        <dbReference type="Google" id="ProtNLM"/>
    </source>
</evidence>
<proteinExistence type="inferred from homology"/>
<dbReference type="InterPro" id="IPR002213">
    <property type="entry name" value="UDP_glucos_trans"/>
</dbReference>
<dbReference type="Proteomes" id="UP001141806">
    <property type="component" value="Unassembled WGS sequence"/>
</dbReference>
<dbReference type="FunFam" id="3.40.50.2000:FF:000129">
    <property type="entry name" value="Glycosyltransferase"/>
    <property type="match status" value="1"/>
</dbReference>
<dbReference type="EMBL" id="JAMYWD010000005">
    <property type="protein sequence ID" value="KAJ4971785.1"/>
    <property type="molecule type" value="Genomic_DNA"/>
</dbReference>
<dbReference type="FunFam" id="3.40.50.2000:FF:000091">
    <property type="entry name" value="Glycosyltransferase"/>
    <property type="match status" value="1"/>
</dbReference>
<dbReference type="PANTHER" id="PTHR11926">
    <property type="entry name" value="GLUCOSYL/GLUCURONOSYL TRANSFERASES"/>
    <property type="match status" value="1"/>
</dbReference>
<name>A0A9Q0QTR9_9MAGN</name>
<evidence type="ECO:0000256" key="3">
    <source>
        <dbReference type="ARBA" id="ARBA00022679"/>
    </source>
</evidence>
<dbReference type="OrthoDB" id="5835829at2759"/>
<reference evidence="4" key="1">
    <citation type="journal article" date="2023" name="Plant J.">
        <title>The genome of the king protea, Protea cynaroides.</title>
        <authorList>
            <person name="Chang J."/>
            <person name="Duong T.A."/>
            <person name="Schoeman C."/>
            <person name="Ma X."/>
            <person name="Roodt D."/>
            <person name="Barker N."/>
            <person name="Li Z."/>
            <person name="Van de Peer Y."/>
            <person name="Mizrachi E."/>
        </authorList>
    </citation>
    <scope>NUCLEOTIDE SEQUENCE</scope>
    <source>
        <tissue evidence="4">Young leaves</tissue>
    </source>
</reference>
<evidence type="ECO:0000313" key="5">
    <source>
        <dbReference type="Proteomes" id="UP001141806"/>
    </source>
</evidence>
<dbReference type="Gene3D" id="3.40.50.2000">
    <property type="entry name" value="Glycogen Phosphorylase B"/>
    <property type="match status" value="2"/>
</dbReference>
<dbReference type="GO" id="GO:0080043">
    <property type="term" value="F:quercetin 3-O-glucosyltransferase activity"/>
    <property type="evidence" value="ECO:0007669"/>
    <property type="project" value="TreeGrafter"/>
</dbReference>
<comment type="similarity">
    <text evidence="1">Belongs to the UDP-glycosyltransferase family.</text>
</comment>
<dbReference type="Pfam" id="PF00201">
    <property type="entry name" value="UDPGT"/>
    <property type="match status" value="1"/>
</dbReference>
<evidence type="ECO:0000313" key="4">
    <source>
        <dbReference type="EMBL" id="KAJ4971785.1"/>
    </source>
</evidence>
<dbReference type="GO" id="GO:0080044">
    <property type="term" value="F:quercetin 7-O-glucosyltransferase activity"/>
    <property type="evidence" value="ECO:0007669"/>
    <property type="project" value="TreeGrafter"/>
</dbReference>
<dbReference type="AlphaFoldDB" id="A0A9Q0QTR9"/>
<organism evidence="4 5">
    <name type="scientific">Protea cynaroides</name>
    <dbReference type="NCBI Taxonomy" id="273540"/>
    <lineage>
        <taxon>Eukaryota</taxon>
        <taxon>Viridiplantae</taxon>
        <taxon>Streptophyta</taxon>
        <taxon>Embryophyta</taxon>
        <taxon>Tracheophyta</taxon>
        <taxon>Spermatophyta</taxon>
        <taxon>Magnoliopsida</taxon>
        <taxon>Proteales</taxon>
        <taxon>Proteaceae</taxon>
        <taxon>Protea</taxon>
    </lineage>
</organism>
<evidence type="ECO:0000256" key="2">
    <source>
        <dbReference type="ARBA" id="ARBA00022676"/>
    </source>
</evidence>
<gene>
    <name evidence="4" type="ORF">NE237_004884</name>
</gene>
<keyword evidence="3" id="KW-0808">Transferase</keyword>
<keyword evidence="2" id="KW-0328">Glycosyltransferase</keyword>
<protein>
    <recommendedName>
        <fullName evidence="6">Glycosyltransferase</fullName>
    </recommendedName>
</protein>